<keyword evidence="6" id="KW-1185">Reference proteome</keyword>
<evidence type="ECO:0000259" key="4">
    <source>
        <dbReference type="Pfam" id="PF00561"/>
    </source>
</evidence>
<evidence type="ECO:0000256" key="1">
    <source>
        <dbReference type="ARBA" id="ARBA00010088"/>
    </source>
</evidence>
<dbReference type="Proteomes" id="UP001589813">
    <property type="component" value="Unassembled WGS sequence"/>
</dbReference>
<keyword evidence="3" id="KW-0732">Signal</keyword>
<feature type="domain" description="AB hydrolase-1" evidence="4">
    <location>
        <begin position="100"/>
        <end position="478"/>
    </location>
</feature>
<dbReference type="PANTHER" id="PTHR43248:SF25">
    <property type="entry name" value="AB HYDROLASE-1 DOMAIN-CONTAINING PROTEIN-RELATED"/>
    <property type="match status" value="1"/>
</dbReference>
<dbReference type="Gene3D" id="3.40.50.1820">
    <property type="entry name" value="alpha/beta hydrolase"/>
    <property type="match status" value="1"/>
</dbReference>
<proteinExistence type="inferred from homology"/>
<comment type="similarity">
    <text evidence="1">Belongs to the peptidase S33 family.</text>
</comment>
<dbReference type="RefSeq" id="WP_377240471.1">
    <property type="nucleotide sequence ID" value="NZ_JBHLXP010000001.1"/>
</dbReference>
<dbReference type="GO" id="GO:0016787">
    <property type="term" value="F:hydrolase activity"/>
    <property type="evidence" value="ECO:0007669"/>
    <property type="project" value="UniProtKB-KW"/>
</dbReference>
<name>A0ABV6BA95_9GAMM</name>
<dbReference type="EMBL" id="JBHLXP010000001">
    <property type="protein sequence ID" value="MFC0047304.1"/>
    <property type="molecule type" value="Genomic_DNA"/>
</dbReference>
<dbReference type="InterPro" id="IPR000073">
    <property type="entry name" value="AB_hydrolase_1"/>
</dbReference>
<accession>A0ABV6BA95</accession>
<dbReference type="InterPro" id="IPR051601">
    <property type="entry name" value="Serine_prot/Carboxylest_S33"/>
</dbReference>
<feature type="signal peptide" evidence="3">
    <location>
        <begin position="1"/>
        <end position="38"/>
    </location>
</feature>
<evidence type="ECO:0000256" key="2">
    <source>
        <dbReference type="ARBA" id="ARBA00022801"/>
    </source>
</evidence>
<evidence type="ECO:0000313" key="5">
    <source>
        <dbReference type="EMBL" id="MFC0047304.1"/>
    </source>
</evidence>
<evidence type="ECO:0000313" key="6">
    <source>
        <dbReference type="Proteomes" id="UP001589813"/>
    </source>
</evidence>
<dbReference type="PANTHER" id="PTHR43248">
    <property type="entry name" value="2-SUCCINYL-6-HYDROXY-2,4-CYCLOHEXADIENE-1-CARBOXYLATE SYNTHASE"/>
    <property type="match status" value="1"/>
</dbReference>
<sequence>MLLKCLSTSSLSRRPLPRNIVLAVMGLLMAGQSAQSLAADSKAQRYANETAFRFTAGNGESTDAFRGFFLVPENRQRAGSRLLKLHYVRFPATTEQPGSPIIYLSGGPGGSGIHTAKGPRFPLFTGLTAQADVIALDQRGAGLSADVKPCQSSVVVPTNQRIDEPRFAALYQQAAAECQQRWQQQGVDLLGYTTVQNALDLDALRQHLGADKVTLWGISYGTHLALAASKLFPQRLDKLVLASVEGLDQTVKMPAQTQLYLTRLQQRIALDPALQARFPDIAALMQQVLTQLDKTPLLLSLKQADGSSRDFLFQRLHLQLLTSMSLADPNQRIGRLLQLYQGLQAQPEAMKPVLAEILGTGLLDGYIAGPIELQMMSLMMDVASGISPARLQQFNQQQPSALLGGMLNFPVPQLSNIVPGLDLGDAFRQEASHAIPTLVLSGTLDGRTYLAEQHQAVAGLTARQQVTVQYGGHNLLESSPEVLAVIQQFIYSGKVSQQQIELPVPHLGL</sequence>
<gene>
    <name evidence="5" type="ORF">ACFFJP_03240</name>
</gene>
<keyword evidence="2 5" id="KW-0378">Hydrolase</keyword>
<dbReference type="Pfam" id="PF00561">
    <property type="entry name" value="Abhydrolase_1"/>
    <property type="match status" value="1"/>
</dbReference>
<dbReference type="InterPro" id="IPR029058">
    <property type="entry name" value="AB_hydrolase_fold"/>
</dbReference>
<organism evidence="5 6">
    <name type="scientific">Rheinheimera tilapiae</name>
    <dbReference type="NCBI Taxonomy" id="875043"/>
    <lineage>
        <taxon>Bacteria</taxon>
        <taxon>Pseudomonadati</taxon>
        <taxon>Pseudomonadota</taxon>
        <taxon>Gammaproteobacteria</taxon>
        <taxon>Chromatiales</taxon>
        <taxon>Chromatiaceae</taxon>
        <taxon>Rheinheimera</taxon>
    </lineage>
</organism>
<feature type="chain" id="PRO_5045848112" evidence="3">
    <location>
        <begin position="39"/>
        <end position="509"/>
    </location>
</feature>
<dbReference type="SUPFAM" id="SSF53474">
    <property type="entry name" value="alpha/beta-Hydrolases"/>
    <property type="match status" value="1"/>
</dbReference>
<reference evidence="5 6" key="1">
    <citation type="submission" date="2024-09" db="EMBL/GenBank/DDBJ databases">
        <authorList>
            <person name="Sun Q."/>
            <person name="Mori K."/>
        </authorList>
    </citation>
    <scope>NUCLEOTIDE SEQUENCE [LARGE SCALE GENOMIC DNA]</scope>
    <source>
        <strain evidence="5 6">KCTC 23315</strain>
    </source>
</reference>
<comment type="caution">
    <text evidence="5">The sequence shown here is derived from an EMBL/GenBank/DDBJ whole genome shotgun (WGS) entry which is preliminary data.</text>
</comment>
<evidence type="ECO:0000256" key="3">
    <source>
        <dbReference type="SAM" id="SignalP"/>
    </source>
</evidence>
<protein>
    <submittedName>
        <fullName evidence="5">Alpha/beta fold hydrolase</fullName>
    </submittedName>
</protein>